<comment type="caution">
    <text evidence="8">The sequence shown here is derived from an EMBL/GenBank/DDBJ whole genome shotgun (WGS) entry which is preliminary data.</text>
</comment>
<evidence type="ECO:0000256" key="5">
    <source>
        <dbReference type="ARBA" id="ARBA00062515"/>
    </source>
</evidence>
<keyword evidence="4 7" id="KW-0732">Signal</keyword>
<name>A0A840FDM2_9SPHN</name>
<evidence type="ECO:0000313" key="9">
    <source>
        <dbReference type="Proteomes" id="UP000529795"/>
    </source>
</evidence>
<dbReference type="InterPro" id="IPR050682">
    <property type="entry name" value="ModA/WtpA"/>
</dbReference>
<dbReference type="PANTHER" id="PTHR30632">
    <property type="entry name" value="MOLYBDATE-BINDING PERIPLASMIC PROTEIN"/>
    <property type="match status" value="1"/>
</dbReference>
<dbReference type="PIRSF" id="PIRSF004846">
    <property type="entry name" value="ModA"/>
    <property type="match status" value="1"/>
</dbReference>
<feature type="binding site" evidence="6">
    <location>
        <position position="195"/>
    </location>
    <ligand>
        <name>molybdate</name>
        <dbReference type="ChEBI" id="CHEBI:36264"/>
    </ligand>
</feature>
<dbReference type="NCBIfam" id="TIGR01256">
    <property type="entry name" value="modA"/>
    <property type="match status" value="1"/>
</dbReference>
<evidence type="ECO:0000256" key="1">
    <source>
        <dbReference type="ARBA" id="ARBA00009175"/>
    </source>
</evidence>
<dbReference type="GO" id="GO:0046872">
    <property type="term" value="F:metal ion binding"/>
    <property type="evidence" value="ECO:0007669"/>
    <property type="project" value="UniProtKB-KW"/>
</dbReference>
<protein>
    <submittedName>
        <fullName evidence="8">Molybdate transport system substrate-binding protein</fullName>
    </submittedName>
</protein>
<dbReference type="InterPro" id="IPR005950">
    <property type="entry name" value="ModA"/>
</dbReference>
<feature type="signal peptide" evidence="7">
    <location>
        <begin position="1"/>
        <end position="27"/>
    </location>
</feature>
<feature type="binding site" evidence="6">
    <location>
        <position position="39"/>
    </location>
    <ligand>
        <name>molybdate</name>
        <dbReference type="ChEBI" id="CHEBI:36264"/>
    </ligand>
</feature>
<keyword evidence="3 6" id="KW-0479">Metal-binding</keyword>
<feature type="binding site" evidence="6">
    <location>
        <position position="150"/>
    </location>
    <ligand>
        <name>molybdate</name>
        <dbReference type="ChEBI" id="CHEBI:36264"/>
    </ligand>
</feature>
<evidence type="ECO:0000256" key="6">
    <source>
        <dbReference type="PIRSR" id="PIRSR004846-1"/>
    </source>
</evidence>
<organism evidence="8 9">
    <name type="scientific">Sphingomonas jinjuensis</name>
    <dbReference type="NCBI Taxonomy" id="535907"/>
    <lineage>
        <taxon>Bacteria</taxon>
        <taxon>Pseudomonadati</taxon>
        <taxon>Pseudomonadota</taxon>
        <taxon>Alphaproteobacteria</taxon>
        <taxon>Sphingomonadales</taxon>
        <taxon>Sphingomonadaceae</taxon>
        <taxon>Sphingomonas</taxon>
    </lineage>
</organism>
<keyword evidence="9" id="KW-1185">Reference proteome</keyword>
<evidence type="ECO:0000313" key="8">
    <source>
        <dbReference type="EMBL" id="MBB4154752.1"/>
    </source>
</evidence>
<feature type="binding site" evidence="6">
    <location>
        <position position="177"/>
    </location>
    <ligand>
        <name>molybdate</name>
        <dbReference type="ChEBI" id="CHEBI:36264"/>
    </ligand>
</feature>
<feature type="chain" id="PRO_5032334554" evidence="7">
    <location>
        <begin position="28"/>
        <end position="258"/>
    </location>
</feature>
<evidence type="ECO:0000256" key="2">
    <source>
        <dbReference type="ARBA" id="ARBA00022505"/>
    </source>
</evidence>
<dbReference type="PANTHER" id="PTHR30632:SF17">
    <property type="entry name" value="MOLYBDATE-BINDING PROTEIN MODA"/>
    <property type="match status" value="1"/>
</dbReference>
<dbReference type="RefSeq" id="WP_425506055.1">
    <property type="nucleotide sequence ID" value="NZ_JACIEV010000007.1"/>
</dbReference>
<dbReference type="Gene3D" id="3.40.190.10">
    <property type="entry name" value="Periplasmic binding protein-like II"/>
    <property type="match status" value="2"/>
</dbReference>
<sequence length="258" mass="26850">MTETRMSRMARRAVLAGILLLASPAAAQRKAPLVLAAASLQESLGAAADAWARAGHPRPVISFAASSALARQVQAGAAADLFVSADQDWMDVLQRGGLIVPATRATLVGNRLVVVAAKSNPVRVPLAAKPLARVLAAGPLAMADTGAVPAGRYGKAAFQTLGAWPLVKPRVVEAESVRAALALVERGAAPLGIVYATDVRAAPGLRVAGVFPARTHPPITYPIARLKASTNPEGEAFRRYLVSASGRAIFRRYGFLTP</sequence>
<dbReference type="AlphaFoldDB" id="A0A840FDM2"/>
<dbReference type="GO" id="GO:0030288">
    <property type="term" value="C:outer membrane-bounded periplasmic space"/>
    <property type="evidence" value="ECO:0007669"/>
    <property type="project" value="TreeGrafter"/>
</dbReference>
<keyword evidence="2 6" id="KW-0500">Molybdenum</keyword>
<dbReference type="EMBL" id="JACIEV010000007">
    <property type="protein sequence ID" value="MBB4154752.1"/>
    <property type="molecule type" value="Genomic_DNA"/>
</dbReference>
<gene>
    <name evidence="8" type="ORF">GGQ80_002668</name>
</gene>
<evidence type="ECO:0000256" key="7">
    <source>
        <dbReference type="SAM" id="SignalP"/>
    </source>
</evidence>
<comment type="subunit">
    <text evidence="5">The complex is composed of two ATP-binding proteins (ModC), two transmembrane proteins (ModB) and a solute-binding protein (ModA).</text>
</comment>
<evidence type="ECO:0000256" key="3">
    <source>
        <dbReference type="ARBA" id="ARBA00022723"/>
    </source>
</evidence>
<dbReference type="FunFam" id="3.40.190.10:FF:000035">
    <property type="entry name" value="Molybdate ABC transporter substrate-binding protein"/>
    <property type="match status" value="1"/>
</dbReference>
<proteinExistence type="inferred from homology"/>
<dbReference type="GO" id="GO:0030973">
    <property type="term" value="F:molybdate ion binding"/>
    <property type="evidence" value="ECO:0007669"/>
    <property type="project" value="TreeGrafter"/>
</dbReference>
<evidence type="ECO:0000256" key="4">
    <source>
        <dbReference type="ARBA" id="ARBA00022729"/>
    </source>
</evidence>
<accession>A0A840FDM2</accession>
<dbReference type="GO" id="GO:0015689">
    <property type="term" value="P:molybdate ion transport"/>
    <property type="evidence" value="ECO:0007669"/>
    <property type="project" value="InterPro"/>
</dbReference>
<dbReference type="Proteomes" id="UP000529795">
    <property type="component" value="Unassembled WGS sequence"/>
</dbReference>
<feature type="binding site" evidence="6">
    <location>
        <position position="66"/>
    </location>
    <ligand>
        <name>molybdate</name>
        <dbReference type="ChEBI" id="CHEBI:36264"/>
    </ligand>
</feature>
<dbReference type="SUPFAM" id="SSF53850">
    <property type="entry name" value="Periplasmic binding protein-like II"/>
    <property type="match status" value="1"/>
</dbReference>
<dbReference type="GO" id="GO:1901359">
    <property type="term" value="F:tungstate binding"/>
    <property type="evidence" value="ECO:0007669"/>
    <property type="project" value="UniProtKB-ARBA"/>
</dbReference>
<dbReference type="Pfam" id="PF13531">
    <property type="entry name" value="SBP_bac_11"/>
    <property type="match status" value="1"/>
</dbReference>
<comment type="similarity">
    <text evidence="1">Belongs to the bacterial solute-binding protein ModA family.</text>
</comment>
<reference evidence="8 9" key="1">
    <citation type="submission" date="2020-08" db="EMBL/GenBank/DDBJ databases">
        <title>Genomic Encyclopedia of Type Strains, Phase IV (KMG-IV): sequencing the most valuable type-strain genomes for metagenomic binning, comparative biology and taxonomic classification.</title>
        <authorList>
            <person name="Goeker M."/>
        </authorList>
    </citation>
    <scope>NUCLEOTIDE SEQUENCE [LARGE SCALE GENOMIC DNA]</scope>
    <source>
        <strain evidence="8 9">YC6723</strain>
    </source>
</reference>